<dbReference type="Gene3D" id="3.40.50.1820">
    <property type="entry name" value="alpha/beta hydrolase"/>
    <property type="match status" value="1"/>
</dbReference>
<dbReference type="PANTHER" id="PTHR43433:SF5">
    <property type="entry name" value="AB HYDROLASE-1 DOMAIN-CONTAINING PROTEIN"/>
    <property type="match status" value="1"/>
</dbReference>
<dbReference type="EMBL" id="JBHSIT010000003">
    <property type="protein sequence ID" value="MFC4908332.1"/>
    <property type="molecule type" value="Genomic_DNA"/>
</dbReference>
<dbReference type="InterPro" id="IPR050471">
    <property type="entry name" value="AB_hydrolase"/>
</dbReference>
<dbReference type="SUPFAM" id="SSF53474">
    <property type="entry name" value="alpha/beta-Hydrolases"/>
    <property type="match status" value="1"/>
</dbReference>
<evidence type="ECO:0000313" key="2">
    <source>
        <dbReference type="EMBL" id="MFC4908332.1"/>
    </source>
</evidence>
<keyword evidence="2" id="KW-0378">Hydrolase</keyword>
<dbReference type="Pfam" id="PF00561">
    <property type="entry name" value="Abhydrolase_1"/>
    <property type="match status" value="1"/>
</dbReference>
<protein>
    <submittedName>
        <fullName evidence="2">Alpha/beta fold hydrolase</fullName>
    </submittedName>
</protein>
<dbReference type="GO" id="GO:0016787">
    <property type="term" value="F:hydrolase activity"/>
    <property type="evidence" value="ECO:0007669"/>
    <property type="project" value="UniProtKB-KW"/>
</dbReference>
<keyword evidence="3" id="KW-1185">Reference proteome</keyword>
<reference evidence="3" key="1">
    <citation type="journal article" date="2019" name="Int. J. Syst. Evol. Microbiol.">
        <title>The Global Catalogue of Microorganisms (GCM) 10K type strain sequencing project: providing services to taxonomists for standard genome sequencing and annotation.</title>
        <authorList>
            <consortium name="The Broad Institute Genomics Platform"/>
            <consortium name="The Broad Institute Genome Sequencing Center for Infectious Disease"/>
            <person name="Wu L."/>
            <person name="Ma J."/>
        </authorList>
    </citation>
    <scope>NUCLEOTIDE SEQUENCE [LARGE SCALE GENOMIC DNA]</scope>
    <source>
        <strain evidence="3">KLKA75</strain>
    </source>
</reference>
<evidence type="ECO:0000259" key="1">
    <source>
        <dbReference type="Pfam" id="PF00561"/>
    </source>
</evidence>
<evidence type="ECO:0000313" key="3">
    <source>
        <dbReference type="Proteomes" id="UP001595872"/>
    </source>
</evidence>
<dbReference type="InterPro" id="IPR000073">
    <property type="entry name" value="AB_hydrolase_1"/>
</dbReference>
<comment type="caution">
    <text evidence="2">The sequence shown here is derived from an EMBL/GenBank/DDBJ whole genome shotgun (WGS) entry which is preliminary data.</text>
</comment>
<feature type="domain" description="AB hydrolase-1" evidence="1">
    <location>
        <begin position="22"/>
        <end position="137"/>
    </location>
</feature>
<organism evidence="2 3">
    <name type="scientific">Actinomadura gamaensis</name>
    <dbReference type="NCBI Taxonomy" id="1763541"/>
    <lineage>
        <taxon>Bacteria</taxon>
        <taxon>Bacillati</taxon>
        <taxon>Actinomycetota</taxon>
        <taxon>Actinomycetes</taxon>
        <taxon>Streptosporangiales</taxon>
        <taxon>Thermomonosporaceae</taxon>
        <taxon>Actinomadura</taxon>
    </lineage>
</organism>
<accession>A0ABV9TZR9</accession>
<dbReference type="RefSeq" id="WP_378254843.1">
    <property type="nucleotide sequence ID" value="NZ_JBHSIT010000003.1"/>
</dbReference>
<dbReference type="InterPro" id="IPR029058">
    <property type="entry name" value="AB_hydrolase_fold"/>
</dbReference>
<proteinExistence type="predicted"/>
<gene>
    <name evidence="2" type="ORF">ACFPCY_13430</name>
</gene>
<name>A0ABV9TZR9_9ACTN</name>
<dbReference type="PANTHER" id="PTHR43433">
    <property type="entry name" value="HYDROLASE, ALPHA/BETA FOLD FAMILY PROTEIN"/>
    <property type="match status" value="1"/>
</dbReference>
<sequence length="270" mass="28965">MRCETIDVPGATLYYEVRGDGPVLLALPGGPGDAAVYDGLADELADRFTFVTLDPRGYSRSVVRERAEHRVEVAADDAHRLLRHLGAEDAYVFGASAGAIVGLELLARHPEAVRRLVAHEPPAFAVLPDAADHRAMVDEVVRALKAEGPAAGFARFAAAIGDVMEPRELPQDERTRAMVERQTANAPVMLEYELRSFTTAHRPDVAALRAVADRLVLAVGERTGGNLPARPARLLAAEIGCEPAVFPGAHNGATARPAEFARRLLEVFGV</sequence>
<dbReference type="Proteomes" id="UP001595872">
    <property type="component" value="Unassembled WGS sequence"/>
</dbReference>